<dbReference type="Pfam" id="PF17777">
    <property type="entry name" value="RL10P_insert"/>
    <property type="match status" value="1"/>
</dbReference>
<dbReference type="OrthoDB" id="10259902at2759"/>
<dbReference type="InterPro" id="IPR040637">
    <property type="entry name" value="Ribosomal_uL10-like_insert"/>
</dbReference>
<keyword evidence="7" id="KW-1185">Reference proteome</keyword>
<evidence type="ECO:0000256" key="3">
    <source>
        <dbReference type="ARBA" id="ARBA00023274"/>
    </source>
</evidence>
<feature type="compositionally biased region" description="Basic and acidic residues" evidence="4">
    <location>
        <begin position="286"/>
        <end position="295"/>
    </location>
</feature>
<evidence type="ECO:0000259" key="5">
    <source>
        <dbReference type="Pfam" id="PF17777"/>
    </source>
</evidence>
<dbReference type="STRING" id="65357.A0A024G4P5"/>
<comment type="similarity">
    <text evidence="1">Belongs to the universal ribosomal protein uL10 family.</text>
</comment>
<dbReference type="FunFam" id="3.90.105.20:FF:000001">
    <property type="entry name" value="60S acidic ribosomal protein P0"/>
    <property type="match status" value="1"/>
</dbReference>
<dbReference type="InterPro" id="IPR001790">
    <property type="entry name" value="Ribosomal_uL10"/>
</dbReference>
<keyword evidence="2" id="KW-0689">Ribosomal protein</keyword>
<dbReference type="AlphaFoldDB" id="A0A024G4P5"/>
<accession>A0A024G4P5</accession>
<dbReference type="GO" id="GO:0022625">
    <property type="term" value="C:cytosolic large ribosomal subunit"/>
    <property type="evidence" value="ECO:0007669"/>
    <property type="project" value="TreeGrafter"/>
</dbReference>
<dbReference type="SUPFAM" id="SSF160369">
    <property type="entry name" value="Ribosomal protein L10-like"/>
    <property type="match status" value="1"/>
</dbReference>
<dbReference type="Pfam" id="PF00466">
    <property type="entry name" value="Ribosomal_L10"/>
    <property type="match status" value="1"/>
</dbReference>
<evidence type="ECO:0000313" key="6">
    <source>
        <dbReference type="EMBL" id="CCI41647.1"/>
    </source>
</evidence>
<dbReference type="Pfam" id="PF00428">
    <property type="entry name" value="Ribosomal_60s"/>
    <property type="match status" value="1"/>
</dbReference>
<dbReference type="FunCoup" id="A0A024G4P5">
    <property type="interactions" value="452"/>
</dbReference>
<name>A0A024G4P5_9STRA</name>
<proteinExistence type="inferred from homology"/>
<evidence type="ECO:0000256" key="1">
    <source>
        <dbReference type="ARBA" id="ARBA00008889"/>
    </source>
</evidence>
<feature type="domain" description="Large ribosomal subunit protein uL10-like insertion" evidence="5">
    <location>
        <begin position="111"/>
        <end position="180"/>
    </location>
</feature>
<dbReference type="PANTHER" id="PTHR45699">
    <property type="entry name" value="60S ACIDIC RIBOSOMAL PROTEIN P0"/>
    <property type="match status" value="1"/>
</dbReference>
<dbReference type="CDD" id="cd05795">
    <property type="entry name" value="Ribosomal_P0_L10e"/>
    <property type="match status" value="1"/>
</dbReference>
<protein>
    <recommendedName>
        <fullName evidence="5">Large ribosomal subunit protein uL10-like insertion domain-containing protein</fullName>
    </recommendedName>
</protein>
<dbReference type="PANTHER" id="PTHR45699:SF3">
    <property type="entry name" value="LARGE RIBOSOMAL SUBUNIT PROTEIN UL10"/>
    <property type="match status" value="1"/>
</dbReference>
<dbReference type="GO" id="GO:0070180">
    <property type="term" value="F:large ribosomal subunit rRNA binding"/>
    <property type="evidence" value="ECO:0007669"/>
    <property type="project" value="TreeGrafter"/>
</dbReference>
<dbReference type="GO" id="GO:0003735">
    <property type="term" value="F:structural constituent of ribosome"/>
    <property type="evidence" value="ECO:0007669"/>
    <property type="project" value="TreeGrafter"/>
</dbReference>
<gene>
    <name evidence="6" type="ORF">BN9_024310</name>
</gene>
<evidence type="ECO:0000256" key="4">
    <source>
        <dbReference type="SAM" id="MobiDB-lite"/>
    </source>
</evidence>
<evidence type="ECO:0000256" key="2">
    <source>
        <dbReference type="ARBA" id="ARBA00022980"/>
    </source>
</evidence>
<dbReference type="InterPro" id="IPR043141">
    <property type="entry name" value="Ribosomal_uL10-like_sf"/>
</dbReference>
<dbReference type="InterPro" id="IPR043164">
    <property type="entry name" value="Ribosomal_uL10-like_insert_sf"/>
</dbReference>
<dbReference type="GO" id="GO:0002181">
    <property type="term" value="P:cytoplasmic translation"/>
    <property type="evidence" value="ECO:0007669"/>
    <property type="project" value="TreeGrafter"/>
</dbReference>
<dbReference type="InterPro" id="IPR050323">
    <property type="entry name" value="Ribosomal_protein_uL10"/>
</dbReference>
<dbReference type="EMBL" id="CAIX01000022">
    <property type="protein sequence ID" value="CCI41647.1"/>
    <property type="molecule type" value="Genomic_DNA"/>
</dbReference>
<reference evidence="6 7" key="1">
    <citation type="submission" date="2012-05" db="EMBL/GenBank/DDBJ databases">
        <title>Recombination and specialization in a pathogen metapopulation.</title>
        <authorList>
            <person name="Gardiner A."/>
            <person name="Kemen E."/>
            <person name="Schultz-Larsen T."/>
            <person name="MacLean D."/>
            <person name="Van Oosterhout C."/>
            <person name="Jones J.D.G."/>
        </authorList>
    </citation>
    <scope>NUCLEOTIDE SEQUENCE [LARGE SCALE GENOMIC DNA]</scope>
    <source>
        <strain evidence="6 7">Ac Nc2</strain>
    </source>
</reference>
<dbReference type="Proteomes" id="UP000053237">
    <property type="component" value="Unassembled WGS sequence"/>
</dbReference>
<dbReference type="Gene3D" id="3.30.70.1730">
    <property type="match status" value="1"/>
</dbReference>
<keyword evidence="3" id="KW-0687">Ribonucleoprotein</keyword>
<dbReference type="Gene3D" id="3.90.105.20">
    <property type="match status" value="1"/>
</dbReference>
<feature type="region of interest" description="Disordered" evidence="4">
    <location>
        <begin position="280"/>
        <end position="310"/>
    </location>
</feature>
<sequence>MGLTAERKQEYFVRLESLLETFTKIFLVSVDNVRSKQMQQIRQSLRGRAEILMGKNTLMRKVFANFLRKNPNHPLEMVVPLIRGNIGFVFTNDDLNDIRAVLESNRVPAPARVGAIAPADVVIPPGSTGCDPGQTSFFQALQIATKIQKGQIEIVSEVLLIKEGDKVGNSEAVLLQKLSINPFSYGLVLVSVYDNGSVFDPAVLDLTEEDLCAKFVAGLRNVAAVSLEIGIPTLASIPHSIANAFKSLVAVAVECETYSFDKAEPFKAYLADPSAFVVASGGPAEGGKEDKKEEKAEAEEEEMDLGGGMDMFGGDDDDYYRRHSRQLSFDDSPASCREEEPSSSHLQRKRSFEDISCGKNGTYTLGKASSVPKDATTIFLKKIYALAFGDPPISHTQCISSIRDLTGSQSEDVNAAASLQHFSQSLLDAVVSPDAKVESNSNSQLEVGSSAANIDQQEQEDFVDTDSSLICHEGSIDLIDPPVVEKETLEVALTIQARTERAVLQAFYEFVGNLSDEF</sequence>
<comment type="caution">
    <text evidence="6">The sequence shown here is derived from an EMBL/GenBank/DDBJ whole genome shotgun (WGS) entry which is preliminary data.</text>
</comment>
<feature type="region of interest" description="Disordered" evidence="4">
    <location>
        <begin position="330"/>
        <end position="351"/>
    </location>
</feature>
<dbReference type="InParanoid" id="A0A024G4P5"/>
<evidence type="ECO:0000313" key="7">
    <source>
        <dbReference type="Proteomes" id="UP000053237"/>
    </source>
</evidence>
<dbReference type="GO" id="GO:0000027">
    <property type="term" value="P:ribosomal large subunit assembly"/>
    <property type="evidence" value="ECO:0007669"/>
    <property type="project" value="TreeGrafter"/>
</dbReference>
<organism evidence="6 7">
    <name type="scientific">Albugo candida</name>
    <dbReference type="NCBI Taxonomy" id="65357"/>
    <lineage>
        <taxon>Eukaryota</taxon>
        <taxon>Sar</taxon>
        <taxon>Stramenopiles</taxon>
        <taxon>Oomycota</taxon>
        <taxon>Peronosporomycetes</taxon>
        <taxon>Albuginales</taxon>
        <taxon>Albuginaceae</taxon>
        <taxon>Albugo</taxon>
    </lineage>
</organism>